<reference evidence="2" key="1">
    <citation type="submission" date="2014-03" db="EMBL/GenBank/DDBJ databases">
        <title>Draft Genome Sequence of Mycobacterium cosmeticum DSM 44829.</title>
        <authorList>
            <person name="Croce O."/>
            <person name="Robert C."/>
            <person name="Raoult D."/>
            <person name="Drancourt M."/>
        </authorList>
    </citation>
    <scope>NUCLEOTIDE SEQUENCE [LARGE SCALE GENOMIC DNA]</scope>
    <source>
        <strain evidence="2">DSM 44829</strain>
    </source>
</reference>
<dbReference type="RefSeq" id="WP_036401472.1">
    <property type="nucleotide sequence ID" value="NZ_CCBB010000003.1"/>
</dbReference>
<sequence>MKSIFVIAALIGAAILGGFTVAAPAQASCAPGFTSIPCTIVDNVVQAPQQIADGLAVAPGNLAGQGCAQPSKPTGAPQDSTCGLVGAPQQLLAGTGCPPAEDGSRVEQCGLPAVPGQLFTGIATLPVQAALGAQQIATAPQTIAGSLAKAPKQFFDAITNGGTDPDPND</sequence>
<evidence type="ECO:0000313" key="3">
    <source>
        <dbReference type="Proteomes" id="UP000028870"/>
    </source>
</evidence>
<feature type="signal peptide" evidence="1">
    <location>
        <begin position="1"/>
        <end position="27"/>
    </location>
</feature>
<dbReference type="AlphaFoldDB" id="W9BLG6"/>
<reference evidence="2" key="2">
    <citation type="submission" date="2014-03" db="EMBL/GenBank/DDBJ databases">
        <authorList>
            <person name="Urmite Genomes"/>
        </authorList>
    </citation>
    <scope>NUCLEOTIDE SEQUENCE</scope>
    <source>
        <strain evidence="2">DSM 44829</strain>
    </source>
</reference>
<dbReference type="Proteomes" id="UP000028870">
    <property type="component" value="Unassembled WGS sequence"/>
</dbReference>
<keyword evidence="3" id="KW-1185">Reference proteome</keyword>
<comment type="caution">
    <text evidence="2">The sequence shown here is derived from an EMBL/GenBank/DDBJ whole genome shotgun (WGS) entry which is preliminary data.</text>
</comment>
<evidence type="ECO:0000256" key="1">
    <source>
        <dbReference type="SAM" id="SignalP"/>
    </source>
</evidence>
<evidence type="ECO:0000313" key="2">
    <source>
        <dbReference type="EMBL" id="CDO09615.1"/>
    </source>
</evidence>
<protein>
    <recommendedName>
        <fullName evidence="4">Intersectin-EH binding protein Ibp1</fullName>
    </recommendedName>
</protein>
<name>W9BLG6_MYCCO</name>
<gene>
    <name evidence="2" type="ORF">BN977_04438</name>
</gene>
<dbReference type="EMBL" id="CCBB010000003">
    <property type="protein sequence ID" value="CDO09615.1"/>
    <property type="molecule type" value="Genomic_DNA"/>
</dbReference>
<organism evidence="2 3">
    <name type="scientific">Mycolicibacterium cosmeticum</name>
    <dbReference type="NCBI Taxonomy" id="258533"/>
    <lineage>
        <taxon>Bacteria</taxon>
        <taxon>Bacillati</taxon>
        <taxon>Actinomycetota</taxon>
        <taxon>Actinomycetes</taxon>
        <taxon>Mycobacteriales</taxon>
        <taxon>Mycobacteriaceae</taxon>
        <taxon>Mycolicibacterium</taxon>
    </lineage>
</organism>
<keyword evidence="1" id="KW-0732">Signal</keyword>
<dbReference type="OrthoDB" id="4750209at2"/>
<feature type="chain" id="PRO_5004917584" description="Intersectin-EH binding protein Ibp1" evidence="1">
    <location>
        <begin position="28"/>
        <end position="169"/>
    </location>
</feature>
<evidence type="ECO:0008006" key="4">
    <source>
        <dbReference type="Google" id="ProtNLM"/>
    </source>
</evidence>
<accession>W9BLG6</accession>
<proteinExistence type="predicted"/>